<protein>
    <submittedName>
        <fullName evidence="1">Uncharacterized protein</fullName>
    </submittedName>
</protein>
<dbReference type="EMBL" id="CM047591">
    <property type="protein sequence ID" value="KAI9918281.1"/>
    <property type="molecule type" value="Genomic_DNA"/>
</dbReference>
<evidence type="ECO:0000313" key="2">
    <source>
        <dbReference type="Proteomes" id="UP001163321"/>
    </source>
</evidence>
<evidence type="ECO:0000313" key="1">
    <source>
        <dbReference type="EMBL" id="KAI9918281.1"/>
    </source>
</evidence>
<dbReference type="Proteomes" id="UP001163321">
    <property type="component" value="Chromosome 12"/>
</dbReference>
<organism evidence="1 2">
    <name type="scientific">Peronosclerospora sorghi</name>
    <dbReference type="NCBI Taxonomy" id="230839"/>
    <lineage>
        <taxon>Eukaryota</taxon>
        <taxon>Sar</taxon>
        <taxon>Stramenopiles</taxon>
        <taxon>Oomycota</taxon>
        <taxon>Peronosporomycetes</taxon>
        <taxon>Peronosporales</taxon>
        <taxon>Peronosporaceae</taxon>
        <taxon>Peronosclerospora</taxon>
    </lineage>
</organism>
<accession>A0ACC0WJ10</accession>
<sequence>MTKIAAYHAIPEQDKPVSWTREGALESPYACAFAQESVNMRTPVPGGSTYEALMDIDDAMEASVRVDTAVMSQNRSEALPKKGFPTRLFPQFVFYMTFTYERHGIAGIVGFWESNAIGYGGVIADDVSYATAFQRAKTTECLTGTDYGGDCDVIVVYAMLVYHVAPLMVILRLIYQCLSRFDGYQKESAPSENSRLVVFLFCELINVVVLILQRRVDFILYFPSHFIRVVCRRDIIAYFVELTCFARFRKYLSVQLGAFKETDQTGGIQWRLVTWDQVQVGTLACYK</sequence>
<comment type="caution">
    <text evidence="1">The sequence shown here is derived from an EMBL/GenBank/DDBJ whole genome shotgun (WGS) entry which is preliminary data.</text>
</comment>
<name>A0ACC0WJ10_9STRA</name>
<proteinExistence type="predicted"/>
<gene>
    <name evidence="1" type="ORF">PsorP6_011681</name>
</gene>
<keyword evidence="2" id="KW-1185">Reference proteome</keyword>
<reference evidence="1 2" key="1">
    <citation type="journal article" date="2022" name="bioRxiv">
        <title>The genome of the oomycete Peronosclerospora sorghi, a cosmopolitan pathogen of maize and sorghum, is inflated with dispersed pseudogenes.</title>
        <authorList>
            <person name="Fletcher K."/>
            <person name="Martin F."/>
            <person name="Isakeit T."/>
            <person name="Cavanaugh K."/>
            <person name="Magill C."/>
            <person name="Michelmore R."/>
        </authorList>
    </citation>
    <scope>NUCLEOTIDE SEQUENCE [LARGE SCALE GENOMIC DNA]</scope>
    <source>
        <strain evidence="1">P6</strain>
    </source>
</reference>